<evidence type="ECO:0000259" key="7">
    <source>
        <dbReference type="PROSITE" id="PS50056"/>
    </source>
</evidence>
<evidence type="ECO:0000259" key="6">
    <source>
        <dbReference type="PROSITE" id="PS50054"/>
    </source>
</evidence>
<proteinExistence type="inferred from homology"/>
<evidence type="ECO:0000256" key="2">
    <source>
        <dbReference type="ARBA" id="ARBA00022801"/>
    </source>
</evidence>
<dbReference type="EMBL" id="ML213598">
    <property type="protein sequence ID" value="TFK39945.1"/>
    <property type="molecule type" value="Genomic_DNA"/>
</dbReference>
<dbReference type="PRINTS" id="PR01908">
    <property type="entry name" value="ADSPHPHTASE"/>
</dbReference>
<dbReference type="CDD" id="cd14498">
    <property type="entry name" value="DSP"/>
    <property type="match status" value="1"/>
</dbReference>
<dbReference type="InterPro" id="IPR000387">
    <property type="entry name" value="Tyr_Pase_dom"/>
</dbReference>
<dbReference type="GO" id="GO:0007165">
    <property type="term" value="P:signal transduction"/>
    <property type="evidence" value="ECO:0007669"/>
    <property type="project" value="TreeGrafter"/>
</dbReference>
<comment type="similarity">
    <text evidence="1">Belongs to the protein-tyrosine phosphatase family. Non-receptor class dual specificity subfamily.</text>
</comment>
<dbReference type="PROSITE" id="PS50054">
    <property type="entry name" value="TYR_PHOSPHATASE_DUAL"/>
    <property type="match status" value="1"/>
</dbReference>
<feature type="domain" description="Tyrosine specific protein phosphatases" evidence="7">
    <location>
        <begin position="101"/>
        <end position="154"/>
    </location>
</feature>
<name>A0A5C3M5M2_9AGAR</name>
<evidence type="ECO:0000256" key="1">
    <source>
        <dbReference type="ARBA" id="ARBA00008601"/>
    </source>
</evidence>
<dbReference type="PROSITE" id="PS00383">
    <property type="entry name" value="TYR_PHOSPHATASE_1"/>
    <property type="match status" value="1"/>
</dbReference>
<dbReference type="PANTHER" id="PTHR45948:SF2">
    <property type="entry name" value="DUAL SPECIFICITY PROTEIN PHOSPHATASE"/>
    <property type="match status" value="1"/>
</dbReference>
<dbReference type="InterPro" id="IPR029021">
    <property type="entry name" value="Prot-tyrosine_phosphatase-like"/>
</dbReference>
<dbReference type="Pfam" id="PF00782">
    <property type="entry name" value="DSPc"/>
    <property type="match status" value="1"/>
</dbReference>
<organism evidence="8 9">
    <name type="scientific">Crucibulum laeve</name>
    <dbReference type="NCBI Taxonomy" id="68775"/>
    <lineage>
        <taxon>Eukaryota</taxon>
        <taxon>Fungi</taxon>
        <taxon>Dikarya</taxon>
        <taxon>Basidiomycota</taxon>
        <taxon>Agaricomycotina</taxon>
        <taxon>Agaricomycetes</taxon>
        <taxon>Agaricomycetidae</taxon>
        <taxon>Agaricales</taxon>
        <taxon>Agaricineae</taxon>
        <taxon>Nidulariaceae</taxon>
        <taxon>Crucibulum</taxon>
    </lineage>
</organism>
<dbReference type="PROSITE" id="PS50056">
    <property type="entry name" value="TYR_PHOSPHATASE_2"/>
    <property type="match status" value="1"/>
</dbReference>
<dbReference type="SMART" id="SM00195">
    <property type="entry name" value="DSPc"/>
    <property type="match status" value="1"/>
</dbReference>
<evidence type="ECO:0000256" key="5">
    <source>
        <dbReference type="ARBA" id="ARBA00048336"/>
    </source>
</evidence>
<dbReference type="InterPro" id="IPR016130">
    <property type="entry name" value="Tyr_Pase_AS"/>
</dbReference>
<dbReference type="STRING" id="68775.A0A5C3M5M2"/>
<gene>
    <name evidence="8" type="ORF">BDQ12DRAFT_681503</name>
</gene>
<dbReference type="GO" id="GO:0005829">
    <property type="term" value="C:cytosol"/>
    <property type="evidence" value="ECO:0007669"/>
    <property type="project" value="TreeGrafter"/>
</dbReference>
<comment type="catalytic activity">
    <reaction evidence="4">
        <text>O-phospho-L-seryl-[protein] + H2O = L-seryl-[protein] + phosphate</text>
        <dbReference type="Rhea" id="RHEA:20629"/>
        <dbReference type="Rhea" id="RHEA-COMP:9863"/>
        <dbReference type="Rhea" id="RHEA-COMP:11604"/>
        <dbReference type="ChEBI" id="CHEBI:15377"/>
        <dbReference type="ChEBI" id="CHEBI:29999"/>
        <dbReference type="ChEBI" id="CHEBI:43474"/>
        <dbReference type="ChEBI" id="CHEBI:83421"/>
        <dbReference type="EC" id="3.1.3.16"/>
    </reaction>
</comment>
<evidence type="ECO:0000313" key="9">
    <source>
        <dbReference type="Proteomes" id="UP000308652"/>
    </source>
</evidence>
<dbReference type="GO" id="GO:0004725">
    <property type="term" value="F:protein tyrosine phosphatase activity"/>
    <property type="evidence" value="ECO:0007669"/>
    <property type="project" value="TreeGrafter"/>
</dbReference>
<reference evidence="8 9" key="1">
    <citation type="journal article" date="2019" name="Nat. Ecol. Evol.">
        <title>Megaphylogeny resolves global patterns of mushroom evolution.</title>
        <authorList>
            <person name="Varga T."/>
            <person name="Krizsan K."/>
            <person name="Foldi C."/>
            <person name="Dima B."/>
            <person name="Sanchez-Garcia M."/>
            <person name="Sanchez-Ramirez S."/>
            <person name="Szollosi G.J."/>
            <person name="Szarkandi J.G."/>
            <person name="Papp V."/>
            <person name="Albert L."/>
            <person name="Andreopoulos W."/>
            <person name="Angelini C."/>
            <person name="Antonin V."/>
            <person name="Barry K.W."/>
            <person name="Bougher N.L."/>
            <person name="Buchanan P."/>
            <person name="Buyck B."/>
            <person name="Bense V."/>
            <person name="Catcheside P."/>
            <person name="Chovatia M."/>
            <person name="Cooper J."/>
            <person name="Damon W."/>
            <person name="Desjardin D."/>
            <person name="Finy P."/>
            <person name="Geml J."/>
            <person name="Haridas S."/>
            <person name="Hughes K."/>
            <person name="Justo A."/>
            <person name="Karasinski D."/>
            <person name="Kautmanova I."/>
            <person name="Kiss B."/>
            <person name="Kocsube S."/>
            <person name="Kotiranta H."/>
            <person name="LaButti K.M."/>
            <person name="Lechner B.E."/>
            <person name="Liimatainen K."/>
            <person name="Lipzen A."/>
            <person name="Lukacs Z."/>
            <person name="Mihaltcheva S."/>
            <person name="Morgado L.N."/>
            <person name="Niskanen T."/>
            <person name="Noordeloos M.E."/>
            <person name="Ohm R.A."/>
            <person name="Ortiz-Santana B."/>
            <person name="Ovrebo C."/>
            <person name="Racz N."/>
            <person name="Riley R."/>
            <person name="Savchenko A."/>
            <person name="Shiryaev A."/>
            <person name="Soop K."/>
            <person name="Spirin V."/>
            <person name="Szebenyi C."/>
            <person name="Tomsovsky M."/>
            <person name="Tulloss R.E."/>
            <person name="Uehling J."/>
            <person name="Grigoriev I.V."/>
            <person name="Vagvolgyi C."/>
            <person name="Papp T."/>
            <person name="Martin F.M."/>
            <person name="Miettinen O."/>
            <person name="Hibbett D.S."/>
            <person name="Nagy L.G."/>
        </authorList>
    </citation>
    <scope>NUCLEOTIDE SEQUENCE [LARGE SCALE GENOMIC DNA]</scope>
    <source>
        <strain evidence="8 9">CBS 166.37</strain>
    </source>
</reference>
<dbReference type="InterPro" id="IPR020422">
    <property type="entry name" value="TYR_PHOSPHATASE_DUAL_dom"/>
</dbReference>
<dbReference type="AlphaFoldDB" id="A0A5C3M5M2"/>
<dbReference type="Proteomes" id="UP000308652">
    <property type="component" value="Unassembled WGS sequence"/>
</dbReference>
<evidence type="ECO:0000313" key="8">
    <source>
        <dbReference type="EMBL" id="TFK39945.1"/>
    </source>
</evidence>
<keyword evidence="2" id="KW-0378">Hydrolase</keyword>
<keyword evidence="9" id="KW-1185">Reference proteome</keyword>
<keyword evidence="3" id="KW-0904">Protein phosphatase</keyword>
<evidence type="ECO:0000256" key="4">
    <source>
        <dbReference type="ARBA" id="ARBA00047761"/>
    </source>
</evidence>
<dbReference type="PANTHER" id="PTHR45948">
    <property type="entry name" value="DUAL SPECIFICITY PROTEIN PHOSPHATASE DDB_G0269404-RELATED"/>
    <property type="match status" value="1"/>
</dbReference>
<evidence type="ECO:0000256" key="3">
    <source>
        <dbReference type="ARBA" id="ARBA00022912"/>
    </source>
</evidence>
<dbReference type="Gene3D" id="3.90.190.10">
    <property type="entry name" value="Protein tyrosine phosphatase superfamily"/>
    <property type="match status" value="1"/>
</dbReference>
<dbReference type="GO" id="GO:0004722">
    <property type="term" value="F:protein serine/threonine phosphatase activity"/>
    <property type="evidence" value="ECO:0007669"/>
    <property type="project" value="UniProtKB-EC"/>
</dbReference>
<accession>A0A5C3M5M2</accession>
<protein>
    <submittedName>
        <fullName evidence="8">Protein-tyrosine phosphatase-like protein</fullName>
    </submittedName>
</protein>
<dbReference type="InterPro" id="IPR000340">
    <property type="entry name" value="Dual-sp_phosphatase_cat-dom"/>
</dbReference>
<comment type="catalytic activity">
    <reaction evidence="5">
        <text>O-phospho-L-threonyl-[protein] + H2O = L-threonyl-[protein] + phosphate</text>
        <dbReference type="Rhea" id="RHEA:47004"/>
        <dbReference type="Rhea" id="RHEA-COMP:11060"/>
        <dbReference type="Rhea" id="RHEA-COMP:11605"/>
        <dbReference type="ChEBI" id="CHEBI:15377"/>
        <dbReference type="ChEBI" id="CHEBI:30013"/>
        <dbReference type="ChEBI" id="CHEBI:43474"/>
        <dbReference type="ChEBI" id="CHEBI:61977"/>
        <dbReference type="EC" id="3.1.3.16"/>
    </reaction>
</comment>
<dbReference type="OrthoDB" id="2017893at2759"/>
<feature type="domain" description="Tyrosine-protein phosphatase" evidence="6">
    <location>
        <begin position="31"/>
        <end position="176"/>
    </location>
</feature>
<sequence length="212" mass="22971">MLSFPAQNWQKAAVAVSRTKGTHPGSRFGRTASLIVPRVYLSDAYTATNDEELVRLGITHVISVIEYVLDIPKCIEDSNKLHIRLHDHPQADLLAHLDETTNFIQSALSENKTNKVLVHCFQGISRSATVVCAYLIATTDKTAPDSIAFVKAQRGIVCPNSGFQKQLGEYASKFIGNRAGRAATPLARLSVSIADRIKSLRGGTVPSTVVGT</sequence>
<dbReference type="SUPFAM" id="SSF52799">
    <property type="entry name" value="(Phosphotyrosine protein) phosphatases II"/>
    <property type="match status" value="1"/>
</dbReference>